<accession>A0ABN7XL65</accession>
<name>A0ABN7XL65_GIGMA</name>
<organism evidence="1 2">
    <name type="scientific">Gigaspora margarita</name>
    <dbReference type="NCBI Taxonomy" id="4874"/>
    <lineage>
        <taxon>Eukaryota</taxon>
        <taxon>Fungi</taxon>
        <taxon>Fungi incertae sedis</taxon>
        <taxon>Mucoromycota</taxon>
        <taxon>Glomeromycotina</taxon>
        <taxon>Glomeromycetes</taxon>
        <taxon>Diversisporales</taxon>
        <taxon>Gigasporaceae</taxon>
        <taxon>Gigaspora</taxon>
    </lineage>
</organism>
<keyword evidence="2" id="KW-1185">Reference proteome</keyword>
<protein>
    <submittedName>
        <fullName evidence="1">30113_t:CDS:1</fullName>
    </submittedName>
</protein>
<comment type="caution">
    <text evidence="1">The sequence shown here is derived from an EMBL/GenBank/DDBJ whole genome shotgun (WGS) entry which is preliminary data.</text>
</comment>
<reference evidence="1 2" key="1">
    <citation type="submission" date="2021-06" db="EMBL/GenBank/DDBJ databases">
        <authorList>
            <person name="Kallberg Y."/>
            <person name="Tangrot J."/>
            <person name="Rosling A."/>
        </authorList>
    </citation>
    <scope>NUCLEOTIDE SEQUENCE [LARGE SCALE GENOMIC DNA]</scope>
    <source>
        <strain evidence="1 2">120-4 pot B 10/14</strain>
    </source>
</reference>
<feature type="non-terminal residue" evidence="1">
    <location>
        <position position="89"/>
    </location>
</feature>
<dbReference type="SUPFAM" id="SSF47769">
    <property type="entry name" value="SAM/Pointed domain"/>
    <property type="match status" value="1"/>
</dbReference>
<evidence type="ECO:0000313" key="2">
    <source>
        <dbReference type="Proteomes" id="UP000789901"/>
    </source>
</evidence>
<gene>
    <name evidence="1" type="ORF">GMARGA_LOCUS43909</name>
</gene>
<dbReference type="EMBL" id="CAJVQB010145771">
    <property type="protein sequence ID" value="CAG8855088.1"/>
    <property type="molecule type" value="Genomic_DNA"/>
</dbReference>
<sequence length="89" mass="9921">MSDHTSLPSVEKVSEWSPDKVITFLKSYNEEKKLFLRDGDIKIIEDNWVPGSAFLKLTLEELLASPYELSGGPAKVIAELIKTIKGEGE</sequence>
<evidence type="ECO:0000313" key="1">
    <source>
        <dbReference type="EMBL" id="CAG8855088.1"/>
    </source>
</evidence>
<dbReference type="InterPro" id="IPR013761">
    <property type="entry name" value="SAM/pointed_sf"/>
</dbReference>
<dbReference type="Gene3D" id="1.10.150.50">
    <property type="entry name" value="Transcription Factor, Ets-1"/>
    <property type="match status" value="1"/>
</dbReference>
<proteinExistence type="predicted"/>
<dbReference type="Proteomes" id="UP000789901">
    <property type="component" value="Unassembled WGS sequence"/>
</dbReference>